<dbReference type="PROSITE" id="PS51257">
    <property type="entry name" value="PROKAR_LIPOPROTEIN"/>
    <property type="match status" value="1"/>
</dbReference>
<dbReference type="PANTHER" id="PTHR32347">
    <property type="entry name" value="EFFLUX SYSTEM COMPONENT YKNX-RELATED"/>
    <property type="match status" value="1"/>
</dbReference>
<dbReference type="InterPro" id="IPR058795">
    <property type="entry name" value="LcnD_C"/>
</dbReference>
<sequence>MKYFIGVIILCFGLISCSGEKLSDAYGNFEADEVIVGSEGQGKILSFNVKEGEQIKAGAIVGYIDTMQLSLKKQQLVASINSVTAQTMDVQSQLNIYREQKNNILREKRRVEHMLKDEAATQKELDNITGNIEVVDREIEAARKKLETGNRGILSQIEPIEKQIDQINDQINKSLIINPVSGTVLTKYSEEMELAGYGTPLYKIAGLDEITLKVYVSGDQLPHIKLGQEVEVLIDDTKKENRSLKGTIKWIASEAEFTPKIVQTKDERVDMVYAVKVLVVNDGYLKIGMPGEINFMSSSEKD</sequence>
<dbReference type="SUPFAM" id="SSF111369">
    <property type="entry name" value="HlyD-like secretion proteins"/>
    <property type="match status" value="1"/>
</dbReference>
<proteinExistence type="predicted"/>
<name>A0ABS5WDV2_9FLAO</name>
<dbReference type="Gene3D" id="2.40.30.170">
    <property type="match status" value="1"/>
</dbReference>
<keyword evidence="6" id="KW-0472">Membrane</keyword>
<evidence type="ECO:0000256" key="4">
    <source>
        <dbReference type="ARBA" id="ARBA00022989"/>
    </source>
</evidence>
<dbReference type="InterPro" id="IPR050465">
    <property type="entry name" value="UPF0194_transport"/>
</dbReference>
<dbReference type="Proteomes" id="UP000740413">
    <property type="component" value="Unassembled WGS sequence"/>
</dbReference>
<comment type="subcellular location">
    <subcellularLocation>
        <location evidence="1">Cell envelope</location>
    </subcellularLocation>
    <subcellularLocation>
        <location evidence="2">Membrane</location>
    </subcellularLocation>
</comment>
<reference evidence="9" key="1">
    <citation type="submission" date="2023-07" db="EMBL/GenBank/DDBJ databases">
        <title>Zobellia barbeyronii sp. nov., a new marine flavobacterium, isolated from green and red algae.</title>
        <authorList>
            <person name="Nedashkovskaya O.I."/>
            <person name="Otstavnykh N."/>
            <person name="Zhukova N."/>
            <person name="Guzev K."/>
            <person name="Chausova V."/>
            <person name="Tekutyeva L."/>
            <person name="Mikhailov V."/>
            <person name="Isaeva M."/>
        </authorList>
    </citation>
    <scope>NUCLEOTIDE SEQUENCE [LARGE SCALE GENOMIC DNA]</scope>
    <source>
        <strain evidence="9">KMM 6746</strain>
    </source>
</reference>
<evidence type="ECO:0000256" key="6">
    <source>
        <dbReference type="ARBA" id="ARBA00023136"/>
    </source>
</evidence>
<keyword evidence="3" id="KW-0812">Transmembrane</keyword>
<protein>
    <submittedName>
        <fullName evidence="8">HlyD family efflux transporter periplasmic adaptor subunit</fullName>
    </submittedName>
</protein>
<keyword evidence="9" id="KW-1185">Reference proteome</keyword>
<dbReference type="RefSeq" id="WP_214611740.1">
    <property type="nucleotide sequence ID" value="NZ_JACATN010000003.1"/>
</dbReference>
<organism evidence="8 9">
    <name type="scientific">Zobellia barbeyronii</name>
    <dbReference type="NCBI Taxonomy" id="2748009"/>
    <lineage>
        <taxon>Bacteria</taxon>
        <taxon>Pseudomonadati</taxon>
        <taxon>Bacteroidota</taxon>
        <taxon>Flavobacteriia</taxon>
        <taxon>Flavobacteriales</taxon>
        <taxon>Flavobacteriaceae</taxon>
        <taxon>Zobellia</taxon>
    </lineage>
</organism>
<gene>
    <name evidence="8" type="ORF">HW347_09920</name>
</gene>
<evidence type="ECO:0000259" key="7">
    <source>
        <dbReference type="Pfam" id="PF25940"/>
    </source>
</evidence>
<evidence type="ECO:0000256" key="1">
    <source>
        <dbReference type="ARBA" id="ARBA00004196"/>
    </source>
</evidence>
<evidence type="ECO:0000313" key="9">
    <source>
        <dbReference type="Proteomes" id="UP000740413"/>
    </source>
</evidence>
<evidence type="ECO:0000256" key="2">
    <source>
        <dbReference type="ARBA" id="ARBA00004370"/>
    </source>
</evidence>
<accession>A0ABS5WDV2</accession>
<evidence type="ECO:0000256" key="3">
    <source>
        <dbReference type="ARBA" id="ARBA00022692"/>
    </source>
</evidence>
<dbReference type="Pfam" id="PF25940">
    <property type="entry name" value="LcnD_C"/>
    <property type="match status" value="1"/>
</dbReference>
<dbReference type="Gene3D" id="2.40.50.100">
    <property type="match status" value="1"/>
</dbReference>
<dbReference type="PANTHER" id="PTHR32347:SF23">
    <property type="entry name" value="BLL5650 PROTEIN"/>
    <property type="match status" value="1"/>
</dbReference>
<evidence type="ECO:0000313" key="8">
    <source>
        <dbReference type="EMBL" id="MBT2161584.1"/>
    </source>
</evidence>
<feature type="domain" description="LcnD-like C-terminal" evidence="7">
    <location>
        <begin position="209"/>
        <end position="258"/>
    </location>
</feature>
<keyword evidence="4" id="KW-1133">Transmembrane helix</keyword>
<comment type="caution">
    <text evidence="8">The sequence shown here is derived from an EMBL/GenBank/DDBJ whole genome shotgun (WGS) entry which is preliminary data.</text>
</comment>
<keyword evidence="5" id="KW-0175">Coiled coil</keyword>
<dbReference type="EMBL" id="JACATN010000003">
    <property type="protein sequence ID" value="MBT2161584.1"/>
    <property type="molecule type" value="Genomic_DNA"/>
</dbReference>
<evidence type="ECO:0000256" key="5">
    <source>
        <dbReference type="ARBA" id="ARBA00023054"/>
    </source>
</evidence>